<keyword evidence="1" id="KW-0732">Signal</keyword>
<feature type="signal peptide" evidence="1">
    <location>
        <begin position="1"/>
        <end position="25"/>
    </location>
</feature>
<comment type="caution">
    <text evidence="2">The sequence shown here is derived from an EMBL/GenBank/DDBJ whole genome shotgun (WGS) entry which is preliminary data.</text>
</comment>
<proteinExistence type="predicted"/>
<dbReference type="EMBL" id="PNBW01000049">
    <property type="protein sequence ID" value="TMO74217.1"/>
    <property type="molecule type" value="Genomic_DNA"/>
</dbReference>
<dbReference type="RefSeq" id="WP_138592814.1">
    <property type="nucleotide sequence ID" value="NZ_PNBW01000049.1"/>
</dbReference>
<evidence type="ECO:0000313" key="2">
    <source>
        <dbReference type="EMBL" id="TMO66529.1"/>
    </source>
</evidence>
<reference evidence="4 5" key="2">
    <citation type="submission" date="2019-06" db="EMBL/GenBank/DDBJ databases">
        <title>Co-occurence of chitin degradation, pigmentation and bioactivity in marine Pseudoalteromonas.</title>
        <authorList>
            <person name="Sonnenschein E.C."/>
            <person name="Bech P.K."/>
        </authorList>
    </citation>
    <scope>NUCLEOTIDE SEQUENCE [LARGE SCALE GENOMIC DNA]</scope>
    <source>
        <strain evidence="5">S3790</strain>
        <strain evidence="3 4">S3895</strain>
    </source>
</reference>
<sequence length="134" mass="14923">MYSKVVSINALMFIAGMFSHQVAVANGEGVVEILHAAPSKCVALNEGRTCYADVKFSINTPALGDYCIRESVSKKILQCWASSQAFEFVLGFGSAESVSYELISKSQRDVLAVTTIEVNWVHKIQTKKRRWRLF</sequence>
<reference evidence="4 5" key="1">
    <citation type="submission" date="2018-01" db="EMBL/GenBank/DDBJ databases">
        <authorList>
            <person name="Paulsen S."/>
            <person name="Gram L.K."/>
        </authorList>
    </citation>
    <scope>NUCLEOTIDE SEQUENCE [LARGE SCALE GENOMIC DNA]</scope>
    <source>
        <strain evidence="2 5">S3790</strain>
        <strain evidence="3 4">S3895</strain>
    </source>
</reference>
<organism evidence="2 5">
    <name type="scientific">Pseudoalteromonas aurantia</name>
    <dbReference type="NCBI Taxonomy" id="43654"/>
    <lineage>
        <taxon>Bacteria</taxon>
        <taxon>Pseudomonadati</taxon>
        <taxon>Pseudomonadota</taxon>
        <taxon>Gammaproteobacteria</taxon>
        <taxon>Alteromonadales</taxon>
        <taxon>Pseudoalteromonadaceae</taxon>
        <taxon>Pseudoalteromonas</taxon>
    </lineage>
</organism>
<evidence type="ECO:0000313" key="4">
    <source>
        <dbReference type="Proteomes" id="UP000307164"/>
    </source>
</evidence>
<evidence type="ECO:0008006" key="6">
    <source>
        <dbReference type="Google" id="ProtNLM"/>
    </source>
</evidence>
<dbReference type="Pfam" id="PF11456">
    <property type="entry name" value="DUF3019"/>
    <property type="match status" value="1"/>
</dbReference>
<accession>A0A5S3V5Y4</accession>
<evidence type="ECO:0000256" key="1">
    <source>
        <dbReference type="SAM" id="SignalP"/>
    </source>
</evidence>
<feature type="chain" id="PRO_5024441027" description="DUF3019 domain-containing protein" evidence="1">
    <location>
        <begin position="26"/>
        <end position="134"/>
    </location>
</feature>
<dbReference type="Proteomes" id="UP000307217">
    <property type="component" value="Unassembled WGS sequence"/>
</dbReference>
<keyword evidence="4" id="KW-1185">Reference proteome</keyword>
<dbReference type="EMBL" id="PNBX01000074">
    <property type="protein sequence ID" value="TMO66529.1"/>
    <property type="molecule type" value="Genomic_DNA"/>
</dbReference>
<gene>
    <name evidence="2" type="ORF">CWC19_16160</name>
    <name evidence="3" type="ORF">CWC20_11185</name>
</gene>
<dbReference type="InterPro" id="IPR021559">
    <property type="entry name" value="DUF3019"/>
</dbReference>
<reference evidence="2" key="3">
    <citation type="submission" date="2019-09" db="EMBL/GenBank/DDBJ databases">
        <title>Co-occurence of chitin degradation, pigmentation and bioactivity in marine Pseudoalteromonas.</title>
        <authorList>
            <person name="Sonnenschein E.C."/>
            <person name="Bech P.K."/>
        </authorList>
    </citation>
    <scope>NUCLEOTIDE SEQUENCE</scope>
    <source>
        <strain evidence="2">S3790</strain>
    </source>
</reference>
<dbReference type="AlphaFoldDB" id="A0A5S3V5Y4"/>
<dbReference type="Proteomes" id="UP000307164">
    <property type="component" value="Unassembled WGS sequence"/>
</dbReference>
<dbReference type="OrthoDB" id="5772660at2"/>
<name>A0A5S3V5Y4_9GAMM</name>
<evidence type="ECO:0000313" key="3">
    <source>
        <dbReference type="EMBL" id="TMO74217.1"/>
    </source>
</evidence>
<protein>
    <recommendedName>
        <fullName evidence="6">DUF3019 domain-containing protein</fullName>
    </recommendedName>
</protein>
<evidence type="ECO:0000313" key="5">
    <source>
        <dbReference type="Proteomes" id="UP000307217"/>
    </source>
</evidence>